<dbReference type="EMBL" id="QKQP01000001">
    <property type="protein sequence ID" value="PZD82326.1"/>
    <property type="molecule type" value="Genomic_DNA"/>
</dbReference>
<dbReference type="RefSeq" id="WP_009561562.1">
    <property type="nucleotide sequence ID" value="NZ_AP025160.1"/>
</dbReference>
<dbReference type="AlphaFoldDB" id="A0A2W1K5T5"/>
<dbReference type="OMA" id="RIWMNLP"/>
<accession>A0A2W1K5T5</accession>
<comment type="caution">
    <text evidence="2">The sequence shown here is derived from an EMBL/GenBank/DDBJ whole genome shotgun (WGS) entry which is preliminary data.</text>
</comment>
<keyword evidence="2" id="KW-0808">Transferase</keyword>
<dbReference type="GO" id="GO:0032259">
    <property type="term" value="P:methylation"/>
    <property type="evidence" value="ECO:0007669"/>
    <property type="project" value="UniProtKB-KW"/>
</dbReference>
<keyword evidence="2" id="KW-0489">Methyltransferase</keyword>
<dbReference type="GO" id="GO:0008168">
    <property type="term" value="F:methyltransferase activity"/>
    <property type="evidence" value="ECO:0007669"/>
    <property type="project" value="UniProtKB-KW"/>
</dbReference>
<gene>
    <name evidence="2" type="ORF">DN052_04685</name>
</gene>
<organism evidence="2 3">
    <name type="scientific">Acidithiobacillus ferrooxidans</name>
    <name type="common">Thiobacillus ferrooxidans</name>
    <dbReference type="NCBI Taxonomy" id="920"/>
    <lineage>
        <taxon>Bacteria</taxon>
        <taxon>Pseudomonadati</taxon>
        <taxon>Pseudomonadota</taxon>
        <taxon>Acidithiobacillia</taxon>
        <taxon>Acidithiobacillales</taxon>
        <taxon>Acidithiobacillaceae</taxon>
        <taxon>Acidithiobacillus</taxon>
    </lineage>
</organism>
<evidence type="ECO:0000259" key="1">
    <source>
        <dbReference type="Pfam" id="PF13649"/>
    </source>
</evidence>
<evidence type="ECO:0000313" key="2">
    <source>
        <dbReference type="EMBL" id="PZD82326.1"/>
    </source>
</evidence>
<dbReference type="Proteomes" id="UP000248886">
    <property type="component" value="Unassembled WGS sequence"/>
</dbReference>
<protein>
    <submittedName>
        <fullName evidence="2">Methyltransferase domain-containing protein</fullName>
    </submittedName>
</protein>
<dbReference type="GeneID" id="65279948"/>
<feature type="domain" description="Methyltransferase" evidence="1">
    <location>
        <begin position="50"/>
        <end position="138"/>
    </location>
</feature>
<reference evidence="2 3" key="1">
    <citation type="submission" date="2018-06" db="EMBL/GenBank/DDBJ databases">
        <title>Draft sequence of Acidithiobacillus ferrooxidans CCM 4253.</title>
        <authorList>
            <person name="Moya-Beltran A."/>
            <person name="Castro M."/>
            <person name="Covarrubias P.C."/>
            <person name="Issotta F."/>
            <person name="Janiczek O."/>
            <person name="Mandl M."/>
            <person name="Kucera J."/>
            <person name="Quatrini R."/>
        </authorList>
    </citation>
    <scope>NUCLEOTIDE SEQUENCE [LARGE SCALE GENOMIC DNA]</scope>
    <source>
        <strain evidence="2 3">CCM 4253</strain>
    </source>
</reference>
<dbReference type="OrthoDB" id="9805585at2"/>
<dbReference type="Gene3D" id="3.40.50.150">
    <property type="entry name" value="Vaccinia Virus protein VP39"/>
    <property type="match status" value="1"/>
</dbReference>
<dbReference type="SUPFAM" id="SSF53335">
    <property type="entry name" value="S-adenosyl-L-methionine-dependent methyltransferases"/>
    <property type="match status" value="1"/>
</dbReference>
<name>A0A2W1K5T5_ACIFR</name>
<dbReference type="InterPro" id="IPR041698">
    <property type="entry name" value="Methyltransf_25"/>
</dbReference>
<evidence type="ECO:0000313" key="3">
    <source>
        <dbReference type="Proteomes" id="UP000248886"/>
    </source>
</evidence>
<dbReference type="Pfam" id="PF13649">
    <property type="entry name" value="Methyltransf_25"/>
    <property type="match status" value="1"/>
</dbReference>
<dbReference type="InterPro" id="IPR029063">
    <property type="entry name" value="SAM-dependent_MTases_sf"/>
</dbReference>
<sequence>MSRFSGPMSQAWHFTREFLRDPHAIGAVLPSSPFLARRMATMVPQGPGLVVELGPGMGPVTKALLESGIPPEDLVLVEQAPTMVRHLRQRYPEIEVIEGDAAHIQHLVAHRGPVRAVVSSLPLRSIPKAVVERIFQQLPGISRHGTVFIQFTYHFRTSCQGLPAEFRRSRVAVVWRNVPPARVDTFIYHPPQKDGFEGDG</sequence>
<proteinExistence type="predicted"/>